<dbReference type="PANTHER" id="PTHR23294:SF59">
    <property type="entry name" value="UNC93-LIKE PROTEIN C922.05C"/>
    <property type="match status" value="1"/>
</dbReference>
<evidence type="ECO:0000256" key="3">
    <source>
        <dbReference type="ARBA" id="ARBA00022989"/>
    </source>
</evidence>
<dbReference type="PANTHER" id="PTHR23294">
    <property type="entry name" value="ET TRANSLATION PRODUCT-RELATED"/>
    <property type="match status" value="1"/>
</dbReference>
<dbReference type="GO" id="GO:0016020">
    <property type="term" value="C:membrane"/>
    <property type="evidence" value="ECO:0007669"/>
    <property type="project" value="UniProtKB-SubCell"/>
</dbReference>
<organism evidence="6 7">
    <name type="scientific">Apophysomyces ossiformis</name>
    <dbReference type="NCBI Taxonomy" id="679940"/>
    <lineage>
        <taxon>Eukaryota</taxon>
        <taxon>Fungi</taxon>
        <taxon>Fungi incertae sedis</taxon>
        <taxon>Mucoromycota</taxon>
        <taxon>Mucoromycotina</taxon>
        <taxon>Mucoromycetes</taxon>
        <taxon>Mucorales</taxon>
        <taxon>Mucorineae</taxon>
        <taxon>Mucoraceae</taxon>
        <taxon>Apophysomyces</taxon>
    </lineage>
</organism>
<dbReference type="InterPro" id="IPR051617">
    <property type="entry name" value="UNC-93-like_regulator"/>
</dbReference>
<evidence type="ECO:0000256" key="5">
    <source>
        <dbReference type="SAM" id="Phobius"/>
    </source>
</evidence>
<feature type="transmembrane region" description="Helical" evidence="5">
    <location>
        <begin position="196"/>
        <end position="214"/>
    </location>
</feature>
<feature type="transmembrane region" description="Helical" evidence="5">
    <location>
        <begin position="308"/>
        <end position="332"/>
    </location>
</feature>
<feature type="transmembrane region" description="Helical" evidence="5">
    <location>
        <begin position="141"/>
        <end position="161"/>
    </location>
</feature>
<feature type="transmembrane region" description="Helical" evidence="5">
    <location>
        <begin position="44"/>
        <end position="64"/>
    </location>
</feature>
<evidence type="ECO:0000256" key="2">
    <source>
        <dbReference type="ARBA" id="ARBA00022692"/>
    </source>
</evidence>
<reference evidence="6" key="1">
    <citation type="submission" date="2020-01" db="EMBL/GenBank/DDBJ databases">
        <title>Genome Sequencing of Three Apophysomyces-Like Fungal Strains Confirms a Novel Fungal Genus in the Mucoromycota with divergent Burkholderia-like Endosymbiotic Bacteria.</title>
        <authorList>
            <person name="Stajich J.E."/>
            <person name="Macias A.M."/>
            <person name="Carter-House D."/>
            <person name="Lovett B."/>
            <person name="Kasson L.R."/>
            <person name="Berry K."/>
            <person name="Grigoriev I."/>
            <person name="Chang Y."/>
            <person name="Spatafora J."/>
            <person name="Kasson M.T."/>
        </authorList>
    </citation>
    <scope>NUCLEOTIDE SEQUENCE</scope>
    <source>
        <strain evidence="6">NRRL A-21654</strain>
    </source>
</reference>
<dbReference type="Gene3D" id="1.20.1250.20">
    <property type="entry name" value="MFS general substrate transporter like domains"/>
    <property type="match status" value="2"/>
</dbReference>
<keyword evidence="4 5" id="KW-0472">Membrane</keyword>
<feature type="transmembrane region" description="Helical" evidence="5">
    <location>
        <begin position="234"/>
        <end position="251"/>
    </location>
</feature>
<dbReference type="InterPro" id="IPR036259">
    <property type="entry name" value="MFS_trans_sf"/>
</dbReference>
<dbReference type="AlphaFoldDB" id="A0A8H7BKA3"/>
<feature type="transmembrane region" description="Helical" evidence="5">
    <location>
        <begin position="263"/>
        <end position="288"/>
    </location>
</feature>
<comment type="caution">
    <text evidence="6">The sequence shown here is derived from an EMBL/GenBank/DDBJ whole genome shotgun (WGS) entry which is preliminary data.</text>
</comment>
<protein>
    <submittedName>
        <fullName evidence="6">Uncharacterized protein</fullName>
    </submittedName>
</protein>
<proteinExistence type="predicted"/>
<keyword evidence="3 5" id="KW-1133">Transmembrane helix</keyword>
<accession>A0A8H7BKA3</accession>
<comment type="subcellular location">
    <subcellularLocation>
        <location evidence="1">Membrane</location>
        <topology evidence="1">Multi-pass membrane protein</topology>
    </subcellularLocation>
</comment>
<feature type="transmembrane region" description="Helical" evidence="5">
    <location>
        <begin position="70"/>
        <end position="96"/>
    </location>
</feature>
<dbReference type="SUPFAM" id="SSF103473">
    <property type="entry name" value="MFS general substrate transporter"/>
    <property type="match status" value="1"/>
</dbReference>
<evidence type="ECO:0000256" key="1">
    <source>
        <dbReference type="ARBA" id="ARBA00004141"/>
    </source>
</evidence>
<feature type="transmembrane region" description="Helical" evidence="5">
    <location>
        <begin position="108"/>
        <end position="129"/>
    </location>
</feature>
<dbReference type="InterPro" id="IPR010291">
    <property type="entry name" value="Ion_channel_UNC-93"/>
</dbReference>
<keyword evidence="7" id="KW-1185">Reference proteome</keyword>
<keyword evidence="2 5" id="KW-0812">Transmembrane</keyword>
<dbReference type="OrthoDB" id="196103at2759"/>
<dbReference type="EMBL" id="JABAYA010000319">
    <property type="protein sequence ID" value="KAF7721011.1"/>
    <property type="molecule type" value="Genomic_DNA"/>
</dbReference>
<gene>
    <name evidence="6" type="ORF">EC973_005561</name>
</gene>
<name>A0A8H7BKA3_9FUNG</name>
<evidence type="ECO:0000313" key="7">
    <source>
        <dbReference type="Proteomes" id="UP000605846"/>
    </source>
</evidence>
<dbReference type="Pfam" id="PF05978">
    <property type="entry name" value="UNC-93"/>
    <property type="match status" value="1"/>
</dbReference>
<evidence type="ECO:0000313" key="6">
    <source>
        <dbReference type="EMBL" id="KAF7721011.1"/>
    </source>
</evidence>
<sequence length="450" mass="49718">MFNALSGIGGSGKSSNEAAENANTALSVTFTLCSLLGAPVYNIFGVRILIPAALCYVLYVGSYLSDSDGFTIAAGAILGIGAGFLWTAQAGIMMSYPSESEKGKSFSIFWVVFNMGSTIGAAVVLANEWTNVKAAVQPSSYYAFMIIMFIGSISAIVLLPANKVVRADGSRVSLHKYSNWRREALEVFKLFKDWRMLILIPLFIGSNWFYTYQFNVFNGPDYYFMIRARCFNNFFYWLFQILGAAFYGWLLDMEALGNRRRRAFIGNTMVLVVLSCLWIGCIKFQSGFTRESVAAPDFVRTDIYSPGYGGYIVLYALFGFADAIYQGFIYWLMGTMTNDTERAARYGGFYKTIQNAGNAIANQIDANKTPFMTELAVVFAINAAGSLLAYAVCWTVPDVTVETADNLEGGLEKETMVNGRIQTIEDGHKEVVPTTEELIVSEKVIAHSEQ</sequence>
<evidence type="ECO:0000256" key="4">
    <source>
        <dbReference type="ARBA" id="ARBA00023136"/>
    </source>
</evidence>
<dbReference type="Proteomes" id="UP000605846">
    <property type="component" value="Unassembled WGS sequence"/>
</dbReference>